<feature type="domain" description="tRNA-guanine(15) transglycosylase-like" evidence="1">
    <location>
        <begin position="53"/>
        <end position="355"/>
    </location>
</feature>
<dbReference type="SUPFAM" id="SSF51713">
    <property type="entry name" value="tRNA-guanine transglycosylase"/>
    <property type="match status" value="1"/>
</dbReference>
<evidence type="ECO:0000259" key="1">
    <source>
        <dbReference type="Pfam" id="PF01702"/>
    </source>
</evidence>
<dbReference type="PANTHER" id="PTHR46064:SF1">
    <property type="entry name" value="QUEUINE TRNA-RIBOSYLTRANSFERASE ACCESSORY SUBUNIT 2"/>
    <property type="match status" value="1"/>
</dbReference>
<proteinExistence type="predicted"/>
<dbReference type="NCBIfam" id="TIGR00449">
    <property type="entry name" value="tgt_general"/>
    <property type="match status" value="1"/>
</dbReference>
<dbReference type="Gene3D" id="3.20.20.105">
    <property type="entry name" value="Queuine tRNA-ribosyltransferase-like"/>
    <property type="match status" value="1"/>
</dbReference>
<protein>
    <submittedName>
        <fullName evidence="2">tRNA-guanine transglycosylase</fullName>
    </submittedName>
</protein>
<comment type="caution">
    <text evidence="2">The sequence shown here is derived from an EMBL/GenBank/DDBJ whole genome shotgun (WGS) entry which is preliminary data.</text>
</comment>
<sequence>MESTIKAVHATNRGGIPFLMPDTLADIGISDVSVAYSDFFTGKTNVRDHITSVASKSKKEGALAQYVGMAQDTFLIPASDDNQMTEVRPANKKETVHVMTPFGHQQINFEQYLEDVAALKPALAVLPIPIMPKEVPTAAAPKNVAIKMVRYREGLMKNAAKMLCKVPAKFDVPLLVPIASRDNLSEICEIVEKSEAIVGYSLSAAPLGDDTQTYLSDLIDFLPKKQIYFTTVSCPLEACEAALAGATHIHSDVPTRLASMGLAYSFSLDMKEYEGKKALAEDGVAAPKAKQPLLTNLWDRVHQRDTSPLVEGCGCYACAHHQQAYIHHLTSIRELTGSVLISAHNVHSWQRLVERLGSFGSDRAGLVEFVGWFRRVYG</sequence>
<dbReference type="InterPro" id="IPR036511">
    <property type="entry name" value="TGT-like_sf"/>
</dbReference>
<gene>
    <name evidence="2" type="ORF">J8273_1909</name>
</gene>
<accession>A0A8J6E6A3</accession>
<dbReference type="InterPro" id="IPR002616">
    <property type="entry name" value="tRNA_ribo_trans-like"/>
</dbReference>
<dbReference type="PANTHER" id="PTHR46064">
    <property type="entry name" value="QUEUINE TRNA-RIBOSYLTRANSFERASE ACCESSORY SUBUNIT 2"/>
    <property type="match status" value="1"/>
</dbReference>
<dbReference type="EMBL" id="JAHDYR010000005">
    <property type="protein sequence ID" value="KAG9396862.1"/>
    <property type="molecule type" value="Genomic_DNA"/>
</dbReference>
<dbReference type="GO" id="GO:0006400">
    <property type="term" value="P:tRNA modification"/>
    <property type="evidence" value="ECO:0007669"/>
    <property type="project" value="InterPro"/>
</dbReference>
<dbReference type="InterPro" id="IPR050852">
    <property type="entry name" value="Queuine_tRNA-ribosyltrfase"/>
</dbReference>
<evidence type="ECO:0000313" key="3">
    <source>
        <dbReference type="Proteomes" id="UP000717585"/>
    </source>
</evidence>
<keyword evidence="3" id="KW-1185">Reference proteome</keyword>
<evidence type="ECO:0000313" key="2">
    <source>
        <dbReference type="EMBL" id="KAG9396862.1"/>
    </source>
</evidence>
<organism evidence="2 3">
    <name type="scientific">Carpediemonas membranifera</name>
    <dbReference type="NCBI Taxonomy" id="201153"/>
    <lineage>
        <taxon>Eukaryota</taxon>
        <taxon>Metamonada</taxon>
        <taxon>Carpediemonas-like organisms</taxon>
        <taxon>Carpediemonas</taxon>
    </lineage>
</organism>
<name>A0A8J6E6A3_9EUKA</name>
<dbReference type="AlphaFoldDB" id="A0A8J6E6A3"/>
<dbReference type="Proteomes" id="UP000717585">
    <property type="component" value="Unassembled WGS sequence"/>
</dbReference>
<dbReference type="OrthoDB" id="27601at2759"/>
<reference evidence="2" key="1">
    <citation type="submission" date="2021-05" db="EMBL/GenBank/DDBJ databases">
        <title>A free-living protist that lacks canonical eukaryotic 1 DNA replication and segregation systems.</title>
        <authorList>
            <person name="Salas-Leiva D.E."/>
            <person name="Tromer E.C."/>
            <person name="Curtis B.A."/>
            <person name="Jerlstrom-Hultqvist J."/>
            <person name="Kolisko M."/>
            <person name="Yi Z."/>
            <person name="Salas-Leiva J.S."/>
            <person name="Gallot-Lavallee L."/>
            <person name="Kops G.J.P.L."/>
            <person name="Archibald J.M."/>
            <person name="Simpson A.G.B."/>
            <person name="Roger A.J."/>
        </authorList>
    </citation>
    <scope>NUCLEOTIDE SEQUENCE</scope>
    <source>
        <strain evidence="2">BICM</strain>
    </source>
</reference>
<dbReference type="Pfam" id="PF01702">
    <property type="entry name" value="TGT"/>
    <property type="match status" value="1"/>
</dbReference>